<evidence type="ECO:0008006" key="3">
    <source>
        <dbReference type="Google" id="ProtNLM"/>
    </source>
</evidence>
<protein>
    <recommendedName>
        <fullName evidence="3">Phage protein</fullName>
    </recommendedName>
</protein>
<reference evidence="2" key="1">
    <citation type="submission" date="2016-05" db="EMBL/GenBank/DDBJ databases">
        <authorList>
            <person name="Wang W."/>
            <person name="Zhu L."/>
        </authorList>
    </citation>
    <scope>NUCLEOTIDE SEQUENCE [LARGE SCALE GENOMIC DNA]</scope>
    <source>
        <strain evidence="2">W-2</strain>
    </source>
</reference>
<name>A0A1B7KQ82_PARTM</name>
<gene>
    <name evidence="1" type="ORF">A7K69_10890</name>
</gene>
<sequence length="79" mass="9447">MLQEADLLEKASLCMEYIQDALQNRDYESMKIEISELQFLVEQLQEVEMKKHRRAQIFEVINDMRKRGIQIDFVSRILG</sequence>
<proteinExistence type="predicted"/>
<dbReference type="AlphaFoldDB" id="A0A1B7KQ82"/>
<accession>A0A1B7KQ82</accession>
<comment type="caution">
    <text evidence="1">The sequence shown here is derived from an EMBL/GenBank/DDBJ whole genome shotgun (WGS) entry which is preliminary data.</text>
</comment>
<evidence type="ECO:0000313" key="1">
    <source>
        <dbReference type="EMBL" id="OAT72180.1"/>
    </source>
</evidence>
<dbReference type="EMBL" id="LXMA01000038">
    <property type="protein sequence ID" value="OAT72180.1"/>
    <property type="molecule type" value="Genomic_DNA"/>
</dbReference>
<dbReference type="Proteomes" id="UP000078290">
    <property type="component" value="Unassembled WGS sequence"/>
</dbReference>
<organism evidence="1 2">
    <name type="scientific">Parageobacillus thermoglucosidasius</name>
    <name type="common">Geobacillus thermoglucosidasius</name>
    <dbReference type="NCBI Taxonomy" id="1426"/>
    <lineage>
        <taxon>Bacteria</taxon>
        <taxon>Bacillati</taxon>
        <taxon>Bacillota</taxon>
        <taxon>Bacilli</taxon>
        <taxon>Bacillales</taxon>
        <taxon>Anoxybacillaceae</taxon>
        <taxon>Parageobacillus</taxon>
    </lineage>
</organism>
<evidence type="ECO:0000313" key="2">
    <source>
        <dbReference type="Proteomes" id="UP000078290"/>
    </source>
</evidence>